<dbReference type="FunFam" id="3.90.70.10:FF:000039">
    <property type="entry name" value="Cysteine proteinase 2, putative"/>
    <property type="match status" value="1"/>
</dbReference>
<dbReference type="PRINTS" id="PR00705">
    <property type="entry name" value="PAPAIN"/>
</dbReference>
<keyword evidence="2" id="KW-0865">Zymogen</keyword>
<proteinExistence type="inferred from homology"/>
<dbReference type="InterPro" id="IPR000169">
    <property type="entry name" value="Pept_cys_AS"/>
</dbReference>
<dbReference type="AlphaFoldDB" id="A0A7R9U8K6"/>
<keyword evidence="3" id="KW-1015">Disulfide bond</keyword>
<dbReference type="InterPro" id="IPR039417">
    <property type="entry name" value="Peptidase_C1A_papain-like"/>
</dbReference>
<evidence type="ECO:0000256" key="2">
    <source>
        <dbReference type="ARBA" id="ARBA00023145"/>
    </source>
</evidence>
<name>A0A7R9U8K6_9STRA</name>
<dbReference type="InterPro" id="IPR013128">
    <property type="entry name" value="Peptidase_C1A"/>
</dbReference>
<evidence type="ECO:0000256" key="4">
    <source>
        <dbReference type="SAM" id="SignalP"/>
    </source>
</evidence>
<reference evidence="7" key="1">
    <citation type="submission" date="2021-01" db="EMBL/GenBank/DDBJ databases">
        <authorList>
            <person name="Corre E."/>
            <person name="Pelletier E."/>
            <person name="Niang G."/>
            <person name="Scheremetjew M."/>
            <person name="Finn R."/>
            <person name="Kale V."/>
            <person name="Holt S."/>
            <person name="Cochrane G."/>
            <person name="Meng A."/>
            <person name="Brown T."/>
            <person name="Cohen L."/>
        </authorList>
    </citation>
    <scope>NUCLEOTIDE SEQUENCE</scope>
    <source>
        <strain evidence="7">CCMP2078</strain>
    </source>
</reference>
<accession>A0A7R9U8K6</accession>
<dbReference type="SUPFAM" id="SSF54001">
    <property type="entry name" value="Cysteine proteinases"/>
    <property type="match status" value="1"/>
</dbReference>
<evidence type="ECO:0008006" key="8">
    <source>
        <dbReference type="Google" id="ProtNLM"/>
    </source>
</evidence>
<protein>
    <recommendedName>
        <fullName evidence="8">Peptidase C1A papain C-terminal domain-containing protein</fullName>
    </recommendedName>
</protein>
<dbReference type="InterPro" id="IPR038765">
    <property type="entry name" value="Papain-like_cys_pep_sf"/>
</dbReference>
<feature type="signal peptide" evidence="4">
    <location>
        <begin position="1"/>
        <end position="17"/>
    </location>
</feature>
<dbReference type="Pfam" id="PF08246">
    <property type="entry name" value="Inhibitor_I29"/>
    <property type="match status" value="1"/>
</dbReference>
<evidence type="ECO:0000259" key="6">
    <source>
        <dbReference type="SMART" id="SM00848"/>
    </source>
</evidence>
<dbReference type="CDD" id="cd02248">
    <property type="entry name" value="Peptidase_C1A"/>
    <property type="match status" value="1"/>
</dbReference>
<dbReference type="GO" id="GO:0006508">
    <property type="term" value="P:proteolysis"/>
    <property type="evidence" value="ECO:0007669"/>
    <property type="project" value="InterPro"/>
</dbReference>
<evidence type="ECO:0000256" key="3">
    <source>
        <dbReference type="ARBA" id="ARBA00023157"/>
    </source>
</evidence>
<feature type="domain" description="Peptidase C1A papain C-terminal" evidence="5">
    <location>
        <begin position="115"/>
        <end position="325"/>
    </location>
</feature>
<evidence type="ECO:0000259" key="5">
    <source>
        <dbReference type="SMART" id="SM00645"/>
    </source>
</evidence>
<gene>
    <name evidence="7" type="ORF">PPYR1160_LOCUS6303</name>
</gene>
<dbReference type="InterPro" id="IPR013201">
    <property type="entry name" value="Prot_inhib_I29"/>
</dbReference>
<feature type="chain" id="PRO_5030571385" description="Peptidase C1A papain C-terminal domain-containing protein" evidence="4">
    <location>
        <begin position="18"/>
        <end position="328"/>
    </location>
</feature>
<dbReference type="EMBL" id="HBEA01008190">
    <property type="protein sequence ID" value="CAD8256811.1"/>
    <property type="molecule type" value="Transcribed_RNA"/>
</dbReference>
<sequence length="328" mass="35915">MPNRIVIIAALVGAAAGATVKSAAWYKDAFADWMEEFAVEIEEELYQLRLATWSKNNDYIEDHNAQALSYRLGHNEYSHLTWAEFREEKGMLFSEQMKRERTGIDGSTLLSMVRLPESIDWVTDGAVTSVKDQGKCGSCWAFSATAAIEGAYAVQTGQLIDLSEQNLVDCDNVDQGCNGGLMDYAFEYAKENGGLCSLDSYPYIGFEETCESSKCTPVPGTAVDSWVDVQPTESALMSAVTKTPVSVAIEADQRSFQLYSSGVFDGACGQNLDHGVTLVGYGTEDGADFWKVKNSWGTSWGEEGYIRISRKENLCGIQSSASYPILAN</sequence>
<dbReference type="Pfam" id="PF00112">
    <property type="entry name" value="Peptidase_C1"/>
    <property type="match status" value="1"/>
</dbReference>
<organism evidence="7">
    <name type="scientific">Pinguiococcus pyrenoidosus</name>
    <dbReference type="NCBI Taxonomy" id="172671"/>
    <lineage>
        <taxon>Eukaryota</taxon>
        <taxon>Sar</taxon>
        <taxon>Stramenopiles</taxon>
        <taxon>Ochrophyta</taxon>
        <taxon>Pinguiophyceae</taxon>
        <taxon>Pinguiochrysidales</taxon>
        <taxon>Pinguiochrysidaceae</taxon>
        <taxon>Pinguiococcus</taxon>
    </lineage>
</organism>
<comment type="similarity">
    <text evidence="1">Belongs to the peptidase C1 family.</text>
</comment>
<dbReference type="PROSITE" id="PS00639">
    <property type="entry name" value="THIOL_PROTEASE_HIS"/>
    <property type="match status" value="1"/>
</dbReference>
<dbReference type="SMART" id="SM00848">
    <property type="entry name" value="Inhibitor_I29"/>
    <property type="match status" value="1"/>
</dbReference>
<dbReference type="InterPro" id="IPR000668">
    <property type="entry name" value="Peptidase_C1A_C"/>
</dbReference>
<dbReference type="Gene3D" id="3.90.70.10">
    <property type="entry name" value="Cysteine proteinases"/>
    <property type="match status" value="1"/>
</dbReference>
<dbReference type="InterPro" id="IPR025660">
    <property type="entry name" value="Pept_his_AS"/>
</dbReference>
<evidence type="ECO:0000256" key="1">
    <source>
        <dbReference type="ARBA" id="ARBA00008455"/>
    </source>
</evidence>
<evidence type="ECO:0000313" key="7">
    <source>
        <dbReference type="EMBL" id="CAD8256811.1"/>
    </source>
</evidence>
<feature type="domain" description="Cathepsin propeptide inhibitor" evidence="6">
    <location>
        <begin position="30"/>
        <end position="85"/>
    </location>
</feature>
<dbReference type="PROSITE" id="PS00139">
    <property type="entry name" value="THIOL_PROTEASE_CYS"/>
    <property type="match status" value="1"/>
</dbReference>
<dbReference type="GO" id="GO:0008234">
    <property type="term" value="F:cysteine-type peptidase activity"/>
    <property type="evidence" value="ECO:0007669"/>
    <property type="project" value="InterPro"/>
</dbReference>
<dbReference type="SMART" id="SM00645">
    <property type="entry name" value="Pept_C1"/>
    <property type="match status" value="1"/>
</dbReference>
<keyword evidence="4" id="KW-0732">Signal</keyword>
<dbReference type="PANTHER" id="PTHR12411">
    <property type="entry name" value="CYSTEINE PROTEASE FAMILY C1-RELATED"/>
    <property type="match status" value="1"/>
</dbReference>